<dbReference type="RefSeq" id="WP_183773396.1">
    <property type="nucleotide sequence ID" value="NZ_JACIDK010000003.1"/>
</dbReference>
<reference evidence="1 2" key="1">
    <citation type="submission" date="2020-08" db="EMBL/GenBank/DDBJ databases">
        <title>Genomic Encyclopedia of Type Strains, Phase IV (KMG-IV): sequencing the most valuable type-strain genomes for metagenomic binning, comparative biology and taxonomic classification.</title>
        <authorList>
            <person name="Goeker M."/>
        </authorList>
    </citation>
    <scope>NUCLEOTIDE SEQUENCE [LARGE SCALE GENOMIC DNA]</scope>
    <source>
        <strain evidence="1 2">DSM 21793</strain>
    </source>
</reference>
<sequence length="244" mass="26914">MDLIDPFAQATPRLATRLKSGEPHQVFSGFLFHVGADRYIILTALHCLLRPNTFYFKNRGTEGTWAETYAYDLDCAALGISVPLYDGRTPRFRWHQDPDNASLDIAGVPVRLRSQPQAINWTGRFGDYDVLREGLPLTTGSAGMIYGFPGGAAILREAPIARGFTLASDYRLNPYAFHVDGIGGAGCSGGPVALRAERGDRTLMQWIGIYVATYETERLGRCIPLERIMELVGAMTAEPLLWDA</sequence>
<dbReference type="AlphaFoldDB" id="A0A840A316"/>
<evidence type="ECO:0000313" key="2">
    <source>
        <dbReference type="Proteomes" id="UP000530564"/>
    </source>
</evidence>
<accession>A0A840A316</accession>
<dbReference type="SUPFAM" id="SSF50494">
    <property type="entry name" value="Trypsin-like serine proteases"/>
    <property type="match status" value="1"/>
</dbReference>
<comment type="caution">
    <text evidence="1">The sequence shown here is derived from an EMBL/GenBank/DDBJ whole genome shotgun (WGS) entry which is preliminary data.</text>
</comment>
<name>A0A840A316_9CAUL</name>
<dbReference type="Proteomes" id="UP000530564">
    <property type="component" value="Unassembled WGS sequence"/>
</dbReference>
<gene>
    <name evidence="1" type="ORF">GGQ61_002619</name>
</gene>
<protein>
    <recommendedName>
        <fullName evidence="3">Trypsin</fullName>
    </recommendedName>
</protein>
<dbReference type="EMBL" id="JACIDK010000003">
    <property type="protein sequence ID" value="MBB3891891.1"/>
    <property type="molecule type" value="Genomic_DNA"/>
</dbReference>
<dbReference type="InterPro" id="IPR009003">
    <property type="entry name" value="Peptidase_S1_PA"/>
</dbReference>
<proteinExistence type="predicted"/>
<organism evidence="1 2">
    <name type="scientific">Phenylobacterium haematophilum</name>
    <dbReference type="NCBI Taxonomy" id="98513"/>
    <lineage>
        <taxon>Bacteria</taxon>
        <taxon>Pseudomonadati</taxon>
        <taxon>Pseudomonadota</taxon>
        <taxon>Alphaproteobacteria</taxon>
        <taxon>Caulobacterales</taxon>
        <taxon>Caulobacteraceae</taxon>
        <taxon>Phenylobacterium</taxon>
    </lineage>
</organism>
<evidence type="ECO:0008006" key="3">
    <source>
        <dbReference type="Google" id="ProtNLM"/>
    </source>
</evidence>
<evidence type="ECO:0000313" key="1">
    <source>
        <dbReference type="EMBL" id="MBB3891891.1"/>
    </source>
</evidence>
<keyword evidence="2" id="KW-1185">Reference proteome</keyword>